<dbReference type="OrthoDB" id="7634227at2759"/>
<protein>
    <submittedName>
        <fullName evidence="2">Uncharacterized protein</fullName>
    </submittedName>
</protein>
<dbReference type="Proteomes" id="UP000694866">
    <property type="component" value="Unplaced"/>
</dbReference>
<dbReference type="KEGG" id="fas:105265536"/>
<gene>
    <name evidence="2" type="primary">LOC105265536</name>
</gene>
<reference evidence="2" key="1">
    <citation type="submission" date="2025-08" db="UniProtKB">
        <authorList>
            <consortium name="RefSeq"/>
        </authorList>
    </citation>
    <scope>IDENTIFICATION</scope>
    <source>
        <strain evidence="2">USDA-PBARC FA_bdor</strain>
        <tissue evidence="2">Whole organism</tissue>
    </source>
</reference>
<dbReference type="AlphaFoldDB" id="A0A9R1T1J7"/>
<proteinExistence type="predicted"/>
<evidence type="ECO:0000313" key="2">
    <source>
        <dbReference type="RefSeq" id="XP_011301384.1"/>
    </source>
</evidence>
<dbReference type="RefSeq" id="XP_011301384.1">
    <property type="nucleotide sequence ID" value="XM_011303082.1"/>
</dbReference>
<name>A0A9R1T1J7_9HYME</name>
<evidence type="ECO:0000313" key="1">
    <source>
        <dbReference type="Proteomes" id="UP000694866"/>
    </source>
</evidence>
<sequence length="281" mass="32834">MEKRSRNERGKIDESCCDDVPTCSRDINTRIQQNQLQGHGRRCPAPDVLAQLQFSADPEEIKSILDDVKSGRITQAVEFIFSLRPFVEDGGKILIQVMEKDLADFRKLVDDIVDCRVQDEGDVMHLSQVTMTDKFTHLTKQMKDRTVTILEKLQKISPKFDWKNDGKDESKLSTLISIKEKTTPTSVDPTNNLIHRIFMRNQWLKRELHRLQSDNNNLRMFFKRFKELALQRKAEQIKVPRMLAEQQEMLEKQLEKLKGIYHRNSEKIHGLHLNYDASIDT</sequence>
<accession>A0A9R1T1J7</accession>
<organism evidence="1 2">
    <name type="scientific">Fopius arisanus</name>
    <dbReference type="NCBI Taxonomy" id="64838"/>
    <lineage>
        <taxon>Eukaryota</taxon>
        <taxon>Metazoa</taxon>
        <taxon>Ecdysozoa</taxon>
        <taxon>Arthropoda</taxon>
        <taxon>Hexapoda</taxon>
        <taxon>Insecta</taxon>
        <taxon>Pterygota</taxon>
        <taxon>Neoptera</taxon>
        <taxon>Endopterygota</taxon>
        <taxon>Hymenoptera</taxon>
        <taxon>Apocrita</taxon>
        <taxon>Ichneumonoidea</taxon>
        <taxon>Braconidae</taxon>
        <taxon>Opiinae</taxon>
        <taxon>Fopius</taxon>
    </lineage>
</organism>
<keyword evidence="1" id="KW-1185">Reference proteome</keyword>
<dbReference type="GeneID" id="105265536"/>